<evidence type="ECO:0000313" key="2">
    <source>
        <dbReference type="Proteomes" id="UP000053647"/>
    </source>
</evidence>
<accession>A0A0C9TY07</accession>
<dbReference type="OrthoDB" id="5599419at2759"/>
<dbReference type="Proteomes" id="UP000053647">
    <property type="component" value="Unassembled WGS sequence"/>
</dbReference>
<feature type="non-terminal residue" evidence="1">
    <location>
        <position position="102"/>
    </location>
</feature>
<reference evidence="2" key="2">
    <citation type="submission" date="2015-01" db="EMBL/GenBank/DDBJ databases">
        <title>Evolutionary Origins and Diversification of the Mycorrhizal Mutualists.</title>
        <authorList>
            <consortium name="DOE Joint Genome Institute"/>
            <consortium name="Mycorrhizal Genomics Consortium"/>
            <person name="Kohler A."/>
            <person name="Kuo A."/>
            <person name="Nagy L.G."/>
            <person name="Floudas D."/>
            <person name="Copeland A."/>
            <person name="Barry K.W."/>
            <person name="Cichocki N."/>
            <person name="Veneault-Fourrey C."/>
            <person name="LaButti K."/>
            <person name="Lindquist E.A."/>
            <person name="Lipzen A."/>
            <person name="Lundell T."/>
            <person name="Morin E."/>
            <person name="Murat C."/>
            <person name="Riley R."/>
            <person name="Ohm R."/>
            <person name="Sun H."/>
            <person name="Tunlid A."/>
            <person name="Henrissat B."/>
            <person name="Grigoriev I.V."/>
            <person name="Hibbett D.S."/>
            <person name="Martin F."/>
        </authorList>
    </citation>
    <scope>NUCLEOTIDE SEQUENCE [LARGE SCALE GENOMIC DNA]</scope>
    <source>
        <strain evidence="2">ATCC 200175</strain>
    </source>
</reference>
<dbReference type="InterPro" id="IPR021109">
    <property type="entry name" value="Peptidase_aspartic_dom_sf"/>
</dbReference>
<proteinExistence type="predicted"/>
<dbReference type="HOGENOM" id="CLU_000384_32_0_1"/>
<dbReference type="EMBL" id="KN819363">
    <property type="protein sequence ID" value="KIJ12507.1"/>
    <property type="molecule type" value="Genomic_DNA"/>
</dbReference>
<sequence>MYIPISLFTTSEGKIVDTYGLLDCGAGVNLINHHFVLKHRLPRKRLAKLLVSRNVDGTNNVGGTIKYTRKFFVMNYGKENLILGLPWLREVNSIVDWKEGTL</sequence>
<organism evidence="1 2">
    <name type="scientific">Paxillus involutus ATCC 200175</name>
    <dbReference type="NCBI Taxonomy" id="664439"/>
    <lineage>
        <taxon>Eukaryota</taxon>
        <taxon>Fungi</taxon>
        <taxon>Dikarya</taxon>
        <taxon>Basidiomycota</taxon>
        <taxon>Agaricomycotina</taxon>
        <taxon>Agaricomycetes</taxon>
        <taxon>Agaricomycetidae</taxon>
        <taxon>Boletales</taxon>
        <taxon>Paxilineae</taxon>
        <taxon>Paxillaceae</taxon>
        <taxon>Paxillus</taxon>
    </lineage>
</organism>
<evidence type="ECO:0000313" key="1">
    <source>
        <dbReference type="EMBL" id="KIJ12507.1"/>
    </source>
</evidence>
<reference evidence="1 2" key="1">
    <citation type="submission" date="2014-06" db="EMBL/GenBank/DDBJ databases">
        <authorList>
            <consortium name="DOE Joint Genome Institute"/>
            <person name="Kuo A."/>
            <person name="Kohler A."/>
            <person name="Nagy L.G."/>
            <person name="Floudas D."/>
            <person name="Copeland A."/>
            <person name="Barry K.W."/>
            <person name="Cichocki N."/>
            <person name="Veneault-Fourrey C."/>
            <person name="LaButti K."/>
            <person name="Lindquist E.A."/>
            <person name="Lipzen A."/>
            <person name="Lundell T."/>
            <person name="Morin E."/>
            <person name="Murat C."/>
            <person name="Sun H."/>
            <person name="Tunlid A."/>
            <person name="Henrissat B."/>
            <person name="Grigoriev I.V."/>
            <person name="Hibbett D.S."/>
            <person name="Martin F."/>
            <person name="Nordberg H.P."/>
            <person name="Cantor M.N."/>
            <person name="Hua S.X."/>
        </authorList>
    </citation>
    <scope>NUCLEOTIDE SEQUENCE [LARGE SCALE GENOMIC DNA]</scope>
    <source>
        <strain evidence="1 2">ATCC 200175</strain>
    </source>
</reference>
<dbReference type="CDD" id="cd00303">
    <property type="entry name" value="retropepsin_like"/>
    <property type="match status" value="1"/>
</dbReference>
<gene>
    <name evidence="1" type="ORF">PAXINDRAFT_50527</name>
</gene>
<name>A0A0C9TY07_PAXIN</name>
<dbReference type="Gene3D" id="2.40.70.10">
    <property type="entry name" value="Acid Proteases"/>
    <property type="match status" value="1"/>
</dbReference>
<protein>
    <submittedName>
        <fullName evidence="1">Uncharacterized protein</fullName>
    </submittedName>
</protein>
<dbReference type="AlphaFoldDB" id="A0A0C9TY07"/>
<keyword evidence="2" id="KW-1185">Reference proteome</keyword>